<dbReference type="Proteomes" id="UP000827872">
    <property type="component" value="Linkage Group LG17"/>
</dbReference>
<name>A0ACB8E5N1_9SAUR</name>
<dbReference type="EMBL" id="CM037630">
    <property type="protein sequence ID" value="KAH7987482.1"/>
    <property type="molecule type" value="Genomic_DNA"/>
</dbReference>
<proteinExistence type="predicted"/>
<sequence length="431" mass="47412">MLNRIVAVVHEGPGAPQRWFSQVCHQAIIAFVFLLTVLTFPISGWFVLKSVPTYERVIVFRLGRIRTPKGPGLVLLLPFIDHWQRVDLRTRAFSIPPCKLASQDGALVSIGADVQFRVCDPVLSIMTVNDLNMATRMTAQNVMTKILLKKSLREIQTEKLKISDQLLLEINDVTKSWGLEVDRVELILESVLQIPPDAAAVSGASQRNAICGLPGLDSTIQQLALQFFGKSLAAAGTSSKGPPDPEIKKDPDPEIKTTLQEVAPSISPPGDTSTSAWGDRKSLVDSTRDEIRPQVEPVEVQSKTGPPAPNNRTVVQDIGKPFDPEEFLLIVDEYLSESLVNQIRTCYQINVLLPRGGRNTYFLDLSTGRGRTGCGSPDHSPDVVLEMAESDLGPLVWGDLNPLNAYVCGKLRVNGDISRAMKLELLFNEMK</sequence>
<organism evidence="1 2">
    <name type="scientific">Sphaerodactylus townsendi</name>
    <dbReference type="NCBI Taxonomy" id="933632"/>
    <lineage>
        <taxon>Eukaryota</taxon>
        <taxon>Metazoa</taxon>
        <taxon>Chordata</taxon>
        <taxon>Craniata</taxon>
        <taxon>Vertebrata</taxon>
        <taxon>Euteleostomi</taxon>
        <taxon>Lepidosauria</taxon>
        <taxon>Squamata</taxon>
        <taxon>Bifurcata</taxon>
        <taxon>Gekkota</taxon>
        <taxon>Sphaerodactylidae</taxon>
        <taxon>Sphaerodactylus</taxon>
    </lineage>
</organism>
<keyword evidence="2" id="KW-1185">Reference proteome</keyword>
<gene>
    <name evidence="1" type="ORF">K3G42_005889</name>
</gene>
<reference evidence="1" key="1">
    <citation type="submission" date="2021-08" db="EMBL/GenBank/DDBJ databases">
        <title>The first chromosome-level gecko genome reveals the dynamic sex chromosomes of Neotropical dwarf geckos (Sphaerodactylidae: Sphaerodactylus).</title>
        <authorList>
            <person name="Pinto B.J."/>
            <person name="Keating S.E."/>
            <person name="Gamble T."/>
        </authorList>
    </citation>
    <scope>NUCLEOTIDE SEQUENCE</scope>
    <source>
        <strain evidence="1">TG3544</strain>
    </source>
</reference>
<comment type="caution">
    <text evidence="1">The sequence shown here is derived from an EMBL/GenBank/DDBJ whole genome shotgun (WGS) entry which is preliminary data.</text>
</comment>
<accession>A0ACB8E5N1</accession>
<evidence type="ECO:0000313" key="2">
    <source>
        <dbReference type="Proteomes" id="UP000827872"/>
    </source>
</evidence>
<protein>
    <submittedName>
        <fullName evidence="1">Uncharacterized protein</fullName>
    </submittedName>
</protein>
<evidence type="ECO:0000313" key="1">
    <source>
        <dbReference type="EMBL" id="KAH7987482.1"/>
    </source>
</evidence>